<dbReference type="Proteomes" id="UP000075886">
    <property type="component" value="Unassembled WGS sequence"/>
</dbReference>
<dbReference type="VEuPathDB" id="VectorBase:AFAF020352"/>
<dbReference type="EMBL" id="AXCN02002047">
    <property type="status" value="NOT_ANNOTATED_CDS"/>
    <property type="molecule type" value="Genomic_DNA"/>
</dbReference>
<name>A0A182R067_9DIPT</name>
<organism evidence="1 2">
    <name type="scientific">Anopheles farauti</name>
    <dbReference type="NCBI Taxonomy" id="69004"/>
    <lineage>
        <taxon>Eukaryota</taxon>
        <taxon>Metazoa</taxon>
        <taxon>Ecdysozoa</taxon>
        <taxon>Arthropoda</taxon>
        <taxon>Hexapoda</taxon>
        <taxon>Insecta</taxon>
        <taxon>Pterygota</taxon>
        <taxon>Neoptera</taxon>
        <taxon>Endopterygota</taxon>
        <taxon>Diptera</taxon>
        <taxon>Nematocera</taxon>
        <taxon>Culicoidea</taxon>
        <taxon>Culicidae</taxon>
        <taxon>Anophelinae</taxon>
        <taxon>Anopheles</taxon>
    </lineage>
</organism>
<proteinExistence type="predicted"/>
<dbReference type="AlphaFoldDB" id="A0A182R067"/>
<dbReference type="EMBL" id="AXCN02002046">
    <property type="status" value="NOT_ANNOTATED_CDS"/>
    <property type="molecule type" value="Genomic_DNA"/>
</dbReference>
<sequence>MFTVREKRTAAGKHEPKLRLTYDAERDEEAAYRLGRYLALVDAGVPLLGPLDLKRPVVDVFVMRRLEPLVGGVRVAADGEYVDVPVSDPRDLRVTVFLGVFLLEALQLRSRRSGNGAGRLRLDGLCLQMEGNGLLHIRREMLEPS</sequence>
<protein>
    <submittedName>
        <fullName evidence="1">Uncharacterized protein</fullName>
    </submittedName>
</protein>
<dbReference type="EnsemblMetazoa" id="AFAF020352-RA">
    <property type="protein sequence ID" value="AFAF020352-PA"/>
    <property type="gene ID" value="AFAF020352"/>
</dbReference>
<evidence type="ECO:0000313" key="1">
    <source>
        <dbReference type="EnsemblMetazoa" id="AFAF020352-PA"/>
    </source>
</evidence>
<evidence type="ECO:0000313" key="2">
    <source>
        <dbReference type="Proteomes" id="UP000075886"/>
    </source>
</evidence>
<keyword evidence="2" id="KW-1185">Reference proteome</keyword>
<reference evidence="1" key="2">
    <citation type="submission" date="2020-05" db="UniProtKB">
        <authorList>
            <consortium name="EnsemblMetazoa"/>
        </authorList>
    </citation>
    <scope>IDENTIFICATION</scope>
    <source>
        <strain evidence="1">FAR1</strain>
    </source>
</reference>
<reference evidence="2" key="1">
    <citation type="submission" date="2014-01" db="EMBL/GenBank/DDBJ databases">
        <title>The Genome Sequence of Anopheles farauti FAR1 (V2).</title>
        <authorList>
            <consortium name="The Broad Institute Genomics Platform"/>
            <person name="Neafsey D.E."/>
            <person name="Besansky N."/>
            <person name="Howell P."/>
            <person name="Walton C."/>
            <person name="Young S.K."/>
            <person name="Zeng Q."/>
            <person name="Gargeya S."/>
            <person name="Fitzgerald M."/>
            <person name="Haas B."/>
            <person name="Abouelleil A."/>
            <person name="Allen A.W."/>
            <person name="Alvarado L."/>
            <person name="Arachchi H.M."/>
            <person name="Berlin A.M."/>
            <person name="Chapman S.B."/>
            <person name="Gainer-Dewar J."/>
            <person name="Goldberg J."/>
            <person name="Griggs A."/>
            <person name="Gujja S."/>
            <person name="Hansen M."/>
            <person name="Howarth C."/>
            <person name="Imamovic A."/>
            <person name="Ireland A."/>
            <person name="Larimer J."/>
            <person name="McCowan C."/>
            <person name="Murphy C."/>
            <person name="Pearson M."/>
            <person name="Poon T.W."/>
            <person name="Priest M."/>
            <person name="Roberts A."/>
            <person name="Saif S."/>
            <person name="Shea T."/>
            <person name="Sisk P."/>
            <person name="Sykes S."/>
            <person name="Wortman J."/>
            <person name="Nusbaum C."/>
            <person name="Birren B."/>
        </authorList>
    </citation>
    <scope>NUCLEOTIDE SEQUENCE [LARGE SCALE GENOMIC DNA]</scope>
    <source>
        <strain evidence="2">FAR1</strain>
    </source>
</reference>
<accession>A0A182R067</accession>